<dbReference type="PANTHER" id="PTHR10174">
    <property type="entry name" value="ALPHA-TOCOPHEROL TRANSFER PROTEIN-RELATED"/>
    <property type="match status" value="1"/>
</dbReference>
<dbReference type="InterPro" id="IPR001251">
    <property type="entry name" value="CRAL-TRIO_dom"/>
</dbReference>
<evidence type="ECO:0000313" key="3">
    <source>
        <dbReference type="EMBL" id="KAH3719497.1"/>
    </source>
</evidence>
<organism evidence="3 4">
    <name type="scientific">Dreissena polymorpha</name>
    <name type="common">Zebra mussel</name>
    <name type="synonym">Mytilus polymorpha</name>
    <dbReference type="NCBI Taxonomy" id="45954"/>
    <lineage>
        <taxon>Eukaryota</taxon>
        <taxon>Metazoa</taxon>
        <taxon>Spiralia</taxon>
        <taxon>Lophotrochozoa</taxon>
        <taxon>Mollusca</taxon>
        <taxon>Bivalvia</taxon>
        <taxon>Autobranchia</taxon>
        <taxon>Heteroconchia</taxon>
        <taxon>Euheterodonta</taxon>
        <taxon>Imparidentia</taxon>
        <taxon>Neoheterodontei</taxon>
        <taxon>Myida</taxon>
        <taxon>Dreissenoidea</taxon>
        <taxon>Dreissenidae</taxon>
        <taxon>Dreissena</taxon>
    </lineage>
</organism>
<dbReference type="PROSITE" id="PS50191">
    <property type="entry name" value="CRAL_TRIO"/>
    <property type="match status" value="1"/>
</dbReference>
<accession>A0A9D4C9A9</accession>
<proteinExistence type="predicted"/>
<dbReference type="CDD" id="cd00170">
    <property type="entry name" value="SEC14"/>
    <property type="match status" value="1"/>
</dbReference>
<dbReference type="OrthoDB" id="6070830at2759"/>
<dbReference type="PRINTS" id="PR00180">
    <property type="entry name" value="CRETINALDHBP"/>
</dbReference>
<dbReference type="Pfam" id="PF00650">
    <property type="entry name" value="CRAL_TRIO"/>
    <property type="match status" value="1"/>
</dbReference>
<dbReference type="SUPFAM" id="SSF46938">
    <property type="entry name" value="CRAL/TRIO N-terminal domain"/>
    <property type="match status" value="1"/>
</dbReference>
<reference evidence="3" key="1">
    <citation type="journal article" date="2019" name="bioRxiv">
        <title>The Genome of the Zebra Mussel, Dreissena polymorpha: A Resource for Invasive Species Research.</title>
        <authorList>
            <person name="McCartney M.A."/>
            <person name="Auch B."/>
            <person name="Kono T."/>
            <person name="Mallez S."/>
            <person name="Zhang Y."/>
            <person name="Obille A."/>
            <person name="Becker A."/>
            <person name="Abrahante J.E."/>
            <person name="Garbe J."/>
            <person name="Badalamenti J.P."/>
            <person name="Herman A."/>
            <person name="Mangelson H."/>
            <person name="Liachko I."/>
            <person name="Sullivan S."/>
            <person name="Sone E.D."/>
            <person name="Koren S."/>
            <person name="Silverstein K.A.T."/>
            <person name="Beckman K.B."/>
            <person name="Gohl D.M."/>
        </authorList>
    </citation>
    <scope>NUCLEOTIDE SEQUENCE</scope>
    <source>
        <strain evidence="3">Duluth1</strain>
        <tissue evidence="3">Whole animal</tissue>
    </source>
</reference>
<feature type="region of interest" description="Disordered" evidence="1">
    <location>
        <begin position="303"/>
        <end position="326"/>
    </location>
</feature>
<comment type="caution">
    <text evidence="3">The sequence shown here is derived from an EMBL/GenBank/DDBJ whole genome shotgun (WGS) entry which is preliminary data.</text>
</comment>
<keyword evidence="4" id="KW-1185">Reference proteome</keyword>
<dbReference type="InterPro" id="IPR011074">
    <property type="entry name" value="CRAL/TRIO_N_dom"/>
</dbReference>
<name>A0A9D4C9A9_DREPO</name>
<dbReference type="Proteomes" id="UP000828390">
    <property type="component" value="Unassembled WGS sequence"/>
</dbReference>
<evidence type="ECO:0000259" key="2">
    <source>
        <dbReference type="PROSITE" id="PS50191"/>
    </source>
</evidence>
<dbReference type="SMART" id="SM00516">
    <property type="entry name" value="SEC14"/>
    <property type="match status" value="1"/>
</dbReference>
<dbReference type="InterPro" id="IPR036273">
    <property type="entry name" value="CRAL/TRIO_N_dom_sf"/>
</dbReference>
<dbReference type="Gene3D" id="1.10.8.20">
    <property type="entry name" value="N-terminal domain of phosphatidylinositol transfer protein sec14p"/>
    <property type="match status" value="1"/>
</dbReference>
<dbReference type="InterPro" id="IPR036865">
    <property type="entry name" value="CRAL-TRIO_dom_sf"/>
</dbReference>
<sequence>MAEEKGGTQFVSVLDAASKKKARDELNERNEKDTILAVQSLREWALQQDWLKSPTDYAFLLRFLRFRKFSQLDARKALEKFWTVRTGRPDWFTNEDPFDPVLLKLMRMGAFYASPKRDKHGRIVMFGGFEKLDTEFFKSVGVSKMYHMSALLCDWLTFNEHAQVNGVVFVSNYAGITWSMITTLYNPEFEKEFTSYFQKSLPIRVKSLDIFNEPPFFDAIWAMVSIILSKKLKSRFHLHGKSLVKIYNEIGYECIPDEYLPDDYEGPRVGTIAQVVETMIEDMRRPEFLTYIRDLSSGKYGVDKSRIPAKTSDESPAASYRKINTD</sequence>
<dbReference type="PANTHER" id="PTHR10174:SF130">
    <property type="entry name" value="ALPHA-TOCOPHEROL TRANSFER PROTEIN-LIKE"/>
    <property type="match status" value="1"/>
</dbReference>
<reference evidence="3" key="2">
    <citation type="submission" date="2020-11" db="EMBL/GenBank/DDBJ databases">
        <authorList>
            <person name="McCartney M.A."/>
            <person name="Auch B."/>
            <person name="Kono T."/>
            <person name="Mallez S."/>
            <person name="Becker A."/>
            <person name="Gohl D.M."/>
            <person name="Silverstein K.A.T."/>
            <person name="Koren S."/>
            <person name="Bechman K.B."/>
            <person name="Herman A."/>
            <person name="Abrahante J.E."/>
            <person name="Garbe J."/>
        </authorList>
    </citation>
    <scope>NUCLEOTIDE SEQUENCE</scope>
    <source>
        <strain evidence="3">Duluth1</strain>
        <tissue evidence="3">Whole animal</tissue>
    </source>
</reference>
<dbReference type="AlphaFoldDB" id="A0A9D4C9A9"/>
<feature type="domain" description="CRAL-TRIO" evidence="2">
    <location>
        <begin position="99"/>
        <end position="272"/>
    </location>
</feature>
<protein>
    <recommendedName>
        <fullName evidence="2">CRAL-TRIO domain-containing protein</fullName>
    </recommendedName>
</protein>
<evidence type="ECO:0000256" key="1">
    <source>
        <dbReference type="SAM" id="MobiDB-lite"/>
    </source>
</evidence>
<dbReference type="GO" id="GO:1902936">
    <property type="term" value="F:phosphatidylinositol bisphosphate binding"/>
    <property type="evidence" value="ECO:0007669"/>
    <property type="project" value="TreeGrafter"/>
</dbReference>
<dbReference type="Gene3D" id="1.20.5.1200">
    <property type="entry name" value="Alpha-tocopherol transfer"/>
    <property type="match status" value="1"/>
</dbReference>
<dbReference type="EMBL" id="JAIWYP010000013">
    <property type="protein sequence ID" value="KAH3719497.1"/>
    <property type="molecule type" value="Genomic_DNA"/>
</dbReference>
<dbReference type="SMART" id="SM01100">
    <property type="entry name" value="CRAL_TRIO_N"/>
    <property type="match status" value="1"/>
</dbReference>
<evidence type="ECO:0000313" key="4">
    <source>
        <dbReference type="Proteomes" id="UP000828390"/>
    </source>
</evidence>
<dbReference type="SUPFAM" id="SSF52087">
    <property type="entry name" value="CRAL/TRIO domain"/>
    <property type="match status" value="1"/>
</dbReference>
<dbReference type="Gene3D" id="3.40.525.10">
    <property type="entry name" value="CRAL-TRIO lipid binding domain"/>
    <property type="match status" value="1"/>
</dbReference>
<gene>
    <name evidence="3" type="ORF">DPMN_062334</name>
</gene>
<dbReference type="GO" id="GO:0016020">
    <property type="term" value="C:membrane"/>
    <property type="evidence" value="ECO:0007669"/>
    <property type="project" value="TreeGrafter"/>
</dbReference>